<keyword evidence="2" id="KW-1185">Reference proteome</keyword>
<organism evidence="1 2">
    <name type="scientific">Mycena rosella</name>
    <name type="common">Pink bonnet</name>
    <name type="synonym">Agaricus rosellus</name>
    <dbReference type="NCBI Taxonomy" id="1033263"/>
    <lineage>
        <taxon>Eukaryota</taxon>
        <taxon>Fungi</taxon>
        <taxon>Dikarya</taxon>
        <taxon>Basidiomycota</taxon>
        <taxon>Agaricomycotina</taxon>
        <taxon>Agaricomycetes</taxon>
        <taxon>Agaricomycetidae</taxon>
        <taxon>Agaricales</taxon>
        <taxon>Marasmiineae</taxon>
        <taxon>Mycenaceae</taxon>
        <taxon>Mycena</taxon>
    </lineage>
</organism>
<evidence type="ECO:0000313" key="1">
    <source>
        <dbReference type="EMBL" id="KAJ7707458.1"/>
    </source>
</evidence>
<gene>
    <name evidence="1" type="ORF">B0H17DRAFT_1032749</name>
</gene>
<protein>
    <recommendedName>
        <fullName evidence="3">Arrestin-like N-terminal domain-containing protein</fullName>
    </recommendedName>
</protein>
<accession>A0AAD7GXM7</accession>
<proteinExistence type="predicted"/>
<dbReference type="AlphaFoldDB" id="A0AAD7GXM7"/>
<sequence>MDDYVQRIVRTLDSMDPTIPPSYSPVLPVYSQRPSVPRRVITEHQYHLTSGSKPPWATLKVLSRSPTPSHLPVFLEGDKITGSFTFDLERSDNIVSVSAVAKGQIIPGPADKEAFTFFEVASTLWSKENERSGKLFGHYEWPFTLDIPITVTIPGTNHFRSGTFHLPQTFLERRFPTSIQYMLVVHVSRSKFRVNSRIQTMFNYVPASRPSPPSLLRRLAYLENSPLLGPEADPEGWHSLPSFTVRGIVFSARQTAVTCNLWLAKPLCYTRGAPIPLVITLSSTDTQALDLLSAPRAISVHLRRRLKPLTPASERSGMFDANADLSADPAENMAAAAWWPSLEGPDASQRVGRRRLEGEIQLPATLKPSAQMAHFAVEYTVEVLPFKASAFAPADNKPLLKQDVKVVTMFASNSPRPRAYAPPQYNVAAEEARDNYFNADGLGHVWRT</sequence>
<reference evidence="1" key="1">
    <citation type="submission" date="2023-03" db="EMBL/GenBank/DDBJ databases">
        <title>Massive genome expansion in bonnet fungi (Mycena s.s.) driven by repeated elements and novel gene families across ecological guilds.</title>
        <authorList>
            <consortium name="Lawrence Berkeley National Laboratory"/>
            <person name="Harder C.B."/>
            <person name="Miyauchi S."/>
            <person name="Viragh M."/>
            <person name="Kuo A."/>
            <person name="Thoen E."/>
            <person name="Andreopoulos B."/>
            <person name="Lu D."/>
            <person name="Skrede I."/>
            <person name="Drula E."/>
            <person name="Henrissat B."/>
            <person name="Morin E."/>
            <person name="Kohler A."/>
            <person name="Barry K."/>
            <person name="LaButti K."/>
            <person name="Morin E."/>
            <person name="Salamov A."/>
            <person name="Lipzen A."/>
            <person name="Mereny Z."/>
            <person name="Hegedus B."/>
            <person name="Baldrian P."/>
            <person name="Stursova M."/>
            <person name="Weitz H."/>
            <person name="Taylor A."/>
            <person name="Grigoriev I.V."/>
            <person name="Nagy L.G."/>
            <person name="Martin F."/>
            <person name="Kauserud H."/>
        </authorList>
    </citation>
    <scope>NUCLEOTIDE SEQUENCE</scope>
    <source>
        <strain evidence="1">CBHHK067</strain>
    </source>
</reference>
<comment type="caution">
    <text evidence="1">The sequence shown here is derived from an EMBL/GenBank/DDBJ whole genome shotgun (WGS) entry which is preliminary data.</text>
</comment>
<name>A0AAD7GXM7_MYCRO</name>
<evidence type="ECO:0008006" key="3">
    <source>
        <dbReference type="Google" id="ProtNLM"/>
    </source>
</evidence>
<dbReference type="Gene3D" id="2.60.40.640">
    <property type="match status" value="1"/>
</dbReference>
<dbReference type="EMBL" id="JARKIE010000005">
    <property type="protein sequence ID" value="KAJ7707458.1"/>
    <property type="molecule type" value="Genomic_DNA"/>
</dbReference>
<evidence type="ECO:0000313" key="2">
    <source>
        <dbReference type="Proteomes" id="UP001221757"/>
    </source>
</evidence>
<dbReference type="InterPro" id="IPR014752">
    <property type="entry name" value="Arrestin-like_C"/>
</dbReference>
<dbReference type="Proteomes" id="UP001221757">
    <property type="component" value="Unassembled WGS sequence"/>
</dbReference>